<proteinExistence type="predicted"/>
<protein>
    <submittedName>
        <fullName evidence="2">Zn peptidase</fullName>
    </submittedName>
</protein>
<dbReference type="InterPro" id="IPR010359">
    <property type="entry name" value="IrrE_HExxH"/>
</dbReference>
<organism evidence="2 3">
    <name type="scientific">Gallibacterium genomosp. 2</name>
    <dbReference type="NCBI Taxonomy" id="155517"/>
    <lineage>
        <taxon>Bacteria</taxon>
        <taxon>Pseudomonadati</taxon>
        <taxon>Pseudomonadota</taxon>
        <taxon>Gammaproteobacteria</taxon>
        <taxon>Pasteurellales</taxon>
        <taxon>Pasteurellaceae</taxon>
        <taxon>Gallibacterium</taxon>
    </lineage>
</organism>
<name>A0A0A2Y4A9_9PAST</name>
<accession>A0A0A2Y4A9</accession>
<feature type="domain" description="IrrE N-terminal-like" evidence="1">
    <location>
        <begin position="166"/>
        <end position="289"/>
    </location>
</feature>
<keyword evidence="3" id="KW-1185">Reference proteome</keyword>
<dbReference type="PANTHER" id="PTHR43236:SF2">
    <property type="entry name" value="BLL0069 PROTEIN"/>
    <property type="match status" value="1"/>
</dbReference>
<dbReference type="Pfam" id="PF06114">
    <property type="entry name" value="Peptidase_M78"/>
    <property type="match status" value="1"/>
</dbReference>
<evidence type="ECO:0000313" key="2">
    <source>
        <dbReference type="EMBL" id="KGQ32304.1"/>
    </source>
</evidence>
<comment type="caution">
    <text evidence="2">The sequence shown here is derived from an EMBL/GenBank/DDBJ whole genome shotgun (WGS) entry which is preliminary data.</text>
</comment>
<dbReference type="RefSeq" id="WP_039090135.1">
    <property type="nucleotide sequence ID" value="NZ_JPXY01000024.1"/>
</dbReference>
<dbReference type="Proteomes" id="UP000030418">
    <property type="component" value="Unassembled WGS sequence"/>
</dbReference>
<evidence type="ECO:0000259" key="1">
    <source>
        <dbReference type="Pfam" id="PF06114"/>
    </source>
</evidence>
<reference evidence="2 3" key="1">
    <citation type="submission" date="2014-08" db="EMBL/GenBank/DDBJ databases">
        <title>Chaperone-usher fimbriae in a diverse selection of Gallibacterium genomes.</title>
        <authorList>
            <person name="Kudirkiene E."/>
            <person name="Bager R.J."/>
            <person name="Johnson T.J."/>
            <person name="Bojesen A.M."/>
        </authorList>
    </citation>
    <scope>NUCLEOTIDE SEQUENCE [LARGE SCALE GENOMIC DNA]</scope>
    <source>
        <strain evidence="2 3">CCM5976</strain>
    </source>
</reference>
<dbReference type="Gene3D" id="1.10.10.2910">
    <property type="match status" value="1"/>
</dbReference>
<dbReference type="AlphaFoldDB" id="A0A0A2Y4A9"/>
<gene>
    <name evidence="2" type="ORF">P375_05780</name>
</gene>
<evidence type="ECO:0000313" key="3">
    <source>
        <dbReference type="Proteomes" id="UP000030418"/>
    </source>
</evidence>
<dbReference type="EMBL" id="JPXY01000024">
    <property type="protein sequence ID" value="KGQ32304.1"/>
    <property type="molecule type" value="Genomic_DNA"/>
</dbReference>
<dbReference type="PANTHER" id="PTHR43236">
    <property type="entry name" value="ANTITOXIN HIGA1"/>
    <property type="match status" value="1"/>
</dbReference>
<dbReference type="InterPro" id="IPR052345">
    <property type="entry name" value="Rad_response_metalloprotease"/>
</dbReference>
<sequence length="373" mass="42410">MKLQISPNMIRWIADLQHIEPQALALEFAPKKEQAFLNGIVTKTVATELAKKANIPFGYLFLQTPPVKQRVDIPDLRQVVGAEPLSRDFFEVLQDIEFKQEWFKDYLLDQGNEALPFVAQFPFHHNLNPNDVVQAILNTLGIKDFMAEIQHLSRSDYFRFLVAKFEQVGILVFRNGVVNHNNKRKLNINEFRGFALVDSIAPVVFINGADYPAAQLFTLIHEVAHIWIGKSGVSSWNQEQAVESFCNKVAAEFLMPTMVFCRHWQPENIEQSIDALAALFKVSRFAVVIKAVTLKLLDQEAIAKEREKLKLSAKSEAAGGNFYNTVKIRQSARFCDTVLNLAMSRRLPFRTAGKLLNIHADTLIPLYRATRKS</sequence>